<sequence>MSELRNRLHREVPGGSGSSAAEVVTGGSGGFAEESRGGAQSSQAPHIPDPVPSASSSSSCSSSSGPSRRPGGVGTEGQQGGKPGADSKWECNICFEEVKSPVVTRCGHLYCWSCLREWLVRSSECPVCKAGVSKENVIPLYGRGGQEGEAKDPREEEEPPRPRAERPQPDRRGMRQDGGVGGWFSNTNVQFGVFPFFPLGLAVSFGGGAHTAGRQGGGGFHGGANFGMNIGGQTGQPVSADEARRAMVSQTLLGIGLFVLFFILWYNP</sequence>
<evidence type="ECO:0000256" key="11">
    <source>
        <dbReference type="PROSITE-ProRule" id="PRU00175"/>
    </source>
</evidence>
<keyword evidence="10 13" id="KW-0472">Membrane</keyword>
<dbReference type="GO" id="GO:0008270">
    <property type="term" value="F:zinc ion binding"/>
    <property type="evidence" value="ECO:0007669"/>
    <property type="project" value="UniProtKB-KW"/>
</dbReference>
<keyword evidence="13" id="KW-1133">Transmembrane helix</keyword>
<evidence type="ECO:0000256" key="8">
    <source>
        <dbReference type="ARBA" id="ARBA00022786"/>
    </source>
</evidence>
<dbReference type="GO" id="GO:0005783">
    <property type="term" value="C:endoplasmic reticulum"/>
    <property type="evidence" value="ECO:0007669"/>
    <property type="project" value="InterPro"/>
</dbReference>
<dbReference type="UniPathway" id="UPA00143"/>
<feature type="compositionally biased region" description="Gly residues" evidence="12">
    <location>
        <begin position="71"/>
        <end position="83"/>
    </location>
</feature>
<dbReference type="PANTHER" id="PTHR12313">
    <property type="entry name" value="E3 UBIQUITIN-PROTEIN LIGASE RNF5-RELATED"/>
    <property type="match status" value="1"/>
</dbReference>
<gene>
    <name evidence="15" type="ORF">Cvel_4764</name>
</gene>
<evidence type="ECO:0000256" key="6">
    <source>
        <dbReference type="ARBA" id="ARBA00022723"/>
    </source>
</evidence>
<dbReference type="AlphaFoldDB" id="A0A0G4GIL6"/>
<dbReference type="SUPFAM" id="SSF57850">
    <property type="entry name" value="RING/U-box"/>
    <property type="match status" value="1"/>
</dbReference>
<dbReference type="GO" id="GO:0016567">
    <property type="term" value="P:protein ubiquitination"/>
    <property type="evidence" value="ECO:0007669"/>
    <property type="project" value="UniProtKB-UniPathway"/>
</dbReference>
<proteinExistence type="predicted"/>
<accession>A0A0G4GIL6</accession>
<evidence type="ECO:0000256" key="7">
    <source>
        <dbReference type="ARBA" id="ARBA00022771"/>
    </source>
</evidence>
<dbReference type="EC" id="2.3.2.27" evidence="4"/>
<keyword evidence="7 11" id="KW-0863">Zinc-finger</keyword>
<evidence type="ECO:0000259" key="14">
    <source>
        <dbReference type="PROSITE" id="PS50089"/>
    </source>
</evidence>
<dbReference type="PROSITE" id="PS00518">
    <property type="entry name" value="ZF_RING_1"/>
    <property type="match status" value="1"/>
</dbReference>
<keyword evidence="5" id="KW-0808">Transferase</keyword>
<reference evidence="15" key="1">
    <citation type="submission" date="2014-11" db="EMBL/GenBank/DDBJ databases">
        <authorList>
            <person name="Otto D Thomas"/>
            <person name="Naeem Raeece"/>
        </authorList>
    </citation>
    <scope>NUCLEOTIDE SEQUENCE</scope>
</reference>
<dbReference type="CDD" id="cd16534">
    <property type="entry name" value="RING-HC_RNF5-like"/>
    <property type="match status" value="1"/>
</dbReference>
<evidence type="ECO:0000256" key="3">
    <source>
        <dbReference type="ARBA" id="ARBA00004906"/>
    </source>
</evidence>
<comment type="subcellular location">
    <subcellularLocation>
        <location evidence="2">Endomembrane system</location>
    </subcellularLocation>
</comment>
<organism evidence="15">
    <name type="scientific">Chromera velia CCMP2878</name>
    <dbReference type="NCBI Taxonomy" id="1169474"/>
    <lineage>
        <taxon>Eukaryota</taxon>
        <taxon>Sar</taxon>
        <taxon>Alveolata</taxon>
        <taxon>Colpodellida</taxon>
        <taxon>Chromeraceae</taxon>
        <taxon>Chromera</taxon>
    </lineage>
</organism>
<feature type="compositionally biased region" description="Basic and acidic residues" evidence="12">
    <location>
        <begin position="1"/>
        <end position="12"/>
    </location>
</feature>
<dbReference type="InterPro" id="IPR001841">
    <property type="entry name" value="Znf_RING"/>
</dbReference>
<keyword evidence="8" id="KW-0833">Ubl conjugation pathway</keyword>
<evidence type="ECO:0000256" key="5">
    <source>
        <dbReference type="ARBA" id="ARBA00022679"/>
    </source>
</evidence>
<evidence type="ECO:0000256" key="12">
    <source>
        <dbReference type="SAM" id="MobiDB-lite"/>
    </source>
</evidence>
<comment type="pathway">
    <text evidence="3">Protein modification; protein ubiquitination.</text>
</comment>
<feature type="region of interest" description="Disordered" evidence="12">
    <location>
        <begin position="139"/>
        <end position="179"/>
    </location>
</feature>
<evidence type="ECO:0000256" key="4">
    <source>
        <dbReference type="ARBA" id="ARBA00012483"/>
    </source>
</evidence>
<dbReference type="InterPro" id="IPR017907">
    <property type="entry name" value="Znf_RING_CS"/>
</dbReference>
<feature type="transmembrane region" description="Helical" evidence="13">
    <location>
        <begin position="246"/>
        <end position="266"/>
    </location>
</feature>
<evidence type="ECO:0000256" key="1">
    <source>
        <dbReference type="ARBA" id="ARBA00000900"/>
    </source>
</evidence>
<dbReference type="VEuPathDB" id="CryptoDB:Cvel_4764"/>
<evidence type="ECO:0000256" key="10">
    <source>
        <dbReference type="ARBA" id="ARBA00023136"/>
    </source>
</evidence>
<dbReference type="GO" id="GO:0006511">
    <property type="term" value="P:ubiquitin-dependent protein catabolic process"/>
    <property type="evidence" value="ECO:0007669"/>
    <property type="project" value="InterPro"/>
</dbReference>
<dbReference type="SMART" id="SM00184">
    <property type="entry name" value="RING"/>
    <property type="match status" value="1"/>
</dbReference>
<keyword evidence="13" id="KW-0812">Transmembrane</keyword>
<dbReference type="EMBL" id="CDMZ01001248">
    <property type="protein sequence ID" value="CEM29681.1"/>
    <property type="molecule type" value="Genomic_DNA"/>
</dbReference>
<dbReference type="Gene3D" id="3.30.40.10">
    <property type="entry name" value="Zinc/RING finger domain, C3HC4 (zinc finger)"/>
    <property type="match status" value="1"/>
</dbReference>
<dbReference type="PROSITE" id="PS50089">
    <property type="entry name" value="ZF_RING_2"/>
    <property type="match status" value="1"/>
</dbReference>
<dbReference type="InterPro" id="IPR013083">
    <property type="entry name" value="Znf_RING/FYVE/PHD"/>
</dbReference>
<feature type="region of interest" description="Disordered" evidence="12">
    <location>
        <begin position="1"/>
        <end position="85"/>
    </location>
</feature>
<evidence type="ECO:0000256" key="2">
    <source>
        <dbReference type="ARBA" id="ARBA00004308"/>
    </source>
</evidence>
<keyword evidence="6" id="KW-0479">Metal-binding</keyword>
<evidence type="ECO:0000256" key="9">
    <source>
        <dbReference type="ARBA" id="ARBA00022833"/>
    </source>
</evidence>
<comment type="catalytic activity">
    <reaction evidence="1">
        <text>S-ubiquitinyl-[E2 ubiquitin-conjugating enzyme]-L-cysteine + [acceptor protein]-L-lysine = [E2 ubiquitin-conjugating enzyme]-L-cysteine + N(6)-ubiquitinyl-[acceptor protein]-L-lysine.</text>
        <dbReference type="EC" id="2.3.2.27"/>
    </reaction>
</comment>
<dbReference type="GO" id="GO:0061630">
    <property type="term" value="F:ubiquitin protein ligase activity"/>
    <property type="evidence" value="ECO:0007669"/>
    <property type="project" value="UniProtKB-EC"/>
</dbReference>
<dbReference type="Pfam" id="PF13923">
    <property type="entry name" value="zf-C3HC4_2"/>
    <property type="match status" value="1"/>
</dbReference>
<feature type="compositionally biased region" description="Basic and acidic residues" evidence="12">
    <location>
        <begin position="146"/>
        <end position="175"/>
    </location>
</feature>
<feature type="compositionally biased region" description="Low complexity" evidence="12">
    <location>
        <begin position="52"/>
        <end position="70"/>
    </location>
</feature>
<name>A0A0G4GIL6_9ALVE</name>
<feature type="domain" description="RING-type" evidence="14">
    <location>
        <begin position="91"/>
        <end position="129"/>
    </location>
</feature>
<evidence type="ECO:0000256" key="13">
    <source>
        <dbReference type="SAM" id="Phobius"/>
    </source>
</evidence>
<keyword evidence="9" id="KW-0862">Zinc</keyword>
<dbReference type="InterPro" id="IPR045103">
    <property type="entry name" value="RNF5/RNF185-like"/>
</dbReference>
<evidence type="ECO:0000313" key="15">
    <source>
        <dbReference type="EMBL" id="CEM29681.1"/>
    </source>
</evidence>
<protein>
    <recommendedName>
        <fullName evidence="4">RING-type E3 ubiquitin transferase</fullName>
        <ecNumber evidence="4">2.3.2.27</ecNumber>
    </recommendedName>
</protein>